<dbReference type="Pfam" id="PF05016">
    <property type="entry name" value="ParE_toxin"/>
    <property type="match status" value="1"/>
</dbReference>
<organism evidence="2 3">
    <name type="scientific">Rugamonas rivuli</name>
    <dbReference type="NCBI Taxonomy" id="2743358"/>
    <lineage>
        <taxon>Bacteria</taxon>
        <taxon>Pseudomonadati</taxon>
        <taxon>Pseudomonadota</taxon>
        <taxon>Betaproteobacteria</taxon>
        <taxon>Burkholderiales</taxon>
        <taxon>Oxalobacteraceae</taxon>
        <taxon>Telluria group</taxon>
        <taxon>Rugamonas</taxon>
    </lineage>
</organism>
<protein>
    <submittedName>
        <fullName evidence="2">Type II toxin-antitoxin system RelE/ParE family toxin</fullName>
    </submittedName>
</protein>
<gene>
    <name evidence="2" type="ORF">GEV01_05525</name>
</gene>
<dbReference type="InterPro" id="IPR035093">
    <property type="entry name" value="RelE/ParE_toxin_dom_sf"/>
</dbReference>
<dbReference type="EMBL" id="WHUF01000002">
    <property type="protein sequence ID" value="MQA18972.1"/>
    <property type="molecule type" value="Genomic_DNA"/>
</dbReference>
<evidence type="ECO:0000313" key="2">
    <source>
        <dbReference type="EMBL" id="MQA18972.1"/>
    </source>
</evidence>
<keyword evidence="3" id="KW-1185">Reference proteome</keyword>
<dbReference type="AlphaFoldDB" id="A0A843S874"/>
<proteinExistence type="predicted"/>
<comment type="caution">
    <text evidence="2">The sequence shown here is derived from an EMBL/GenBank/DDBJ whole genome shotgun (WGS) entry which is preliminary data.</text>
</comment>
<accession>A0A843S874</accession>
<name>A0A843S874_9BURK</name>
<keyword evidence="1" id="KW-1277">Toxin-antitoxin system</keyword>
<evidence type="ECO:0000256" key="1">
    <source>
        <dbReference type="ARBA" id="ARBA00022649"/>
    </source>
</evidence>
<dbReference type="Gene3D" id="3.30.2310.20">
    <property type="entry name" value="RelE-like"/>
    <property type="match status" value="1"/>
</dbReference>
<sequence length="96" mass="11251">MARLELMPEAIDDLDRILNFLVQNKTPNASTKIQEIQQSINVLKLTPLIGHSIRDGKRELFIGKRRHGYVVIYRYFADIDTVFVLAIQSQRQQRQR</sequence>
<dbReference type="Proteomes" id="UP000444318">
    <property type="component" value="Unassembled WGS sequence"/>
</dbReference>
<dbReference type="RefSeq" id="WP_152802460.1">
    <property type="nucleotide sequence ID" value="NZ_WHUF01000002.1"/>
</dbReference>
<reference evidence="2 3" key="1">
    <citation type="submission" date="2019-10" db="EMBL/GenBank/DDBJ databases">
        <title>Two novel species isolated from a subtropical stream in China.</title>
        <authorList>
            <person name="Lu H."/>
        </authorList>
    </citation>
    <scope>NUCLEOTIDE SEQUENCE [LARGE SCALE GENOMIC DNA]</scope>
    <source>
        <strain evidence="2 3">FT103W</strain>
    </source>
</reference>
<dbReference type="InterPro" id="IPR007712">
    <property type="entry name" value="RelE/ParE_toxin"/>
</dbReference>
<evidence type="ECO:0000313" key="3">
    <source>
        <dbReference type="Proteomes" id="UP000444318"/>
    </source>
</evidence>